<comment type="caution">
    <text evidence="3">The sequence shown here is derived from an EMBL/GenBank/DDBJ whole genome shotgun (WGS) entry which is preliminary data.</text>
</comment>
<feature type="transmembrane region" description="Helical" evidence="2">
    <location>
        <begin position="6"/>
        <end position="25"/>
    </location>
</feature>
<reference evidence="3" key="2">
    <citation type="submission" date="2023-06" db="EMBL/GenBank/DDBJ databases">
        <authorList>
            <consortium name="Lawrence Berkeley National Laboratory"/>
            <person name="Haridas S."/>
            <person name="Hensen N."/>
            <person name="Bonometti L."/>
            <person name="Westerberg I."/>
            <person name="Brannstrom I.O."/>
            <person name="Guillou S."/>
            <person name="Cros-Aarteil S."/>
            <person name="Calhoun S."/>
            <person name="Kuo A."/>
            <person name="Mondo S."/>
            <person name="Pangilinan J."/>
            <person name="Riley R."/>
            <person name="Labutti K."/>
            <person name="Andreopoulos B."/>
            <person name="Lipzen A."/>
            <person name="Chen C."/>
            <person name="Yanf M."/>
            <person name="Daum C."/>
            <person name="Ng V."/>
            <person name="Clum A."/>
            <person name="Steindorff A."/>
            <person name="Ohm R."/>
            <person name="Martin F."/>
            <person name="Silar P."/>
            <person name="Natvig D."/>
            <person name="Lalanne C."/>
            <person name="Gautier V."/>
            <person name="Ament-Velasquez S.L."/>
            <person name="Kruys A."/>
            <person name="Hutchinson M.I."/>
            <person name="Powell A.J."/>
            <person name="Barry K."/>
            <person name="Miller A.N."/>
            <person name="Grigoriev I.V."/>
            <person name="Debuchy R."/>
            <person name="Gladieux P."/>
            <person name="Thoren M.H."/>
            <person name="Johannesson H."/>
        </authorList>
    </citation>
    <scope>NUCLEOTIDE SEQUENCE</scope>
    <source>
        <strain evidence="3">CBS 118394</strain>
    </source>
</reference>
<feature type="compositionally biased region" description="Basic and acidic residues" evidence="1">
    <location>
        <begin position="352"/>
        <end position="370"/>
    </location>
</feature>
<dbReference type="InterPro" id="IPR009571">
    <property type="entry name" value="SUR7/Rim9-like_fungi"/>
</dbReference>
<protein>
    <submittedName>
        <fullName evidence="3">Uncharacterized protein</fullName>
    </submittedName>
</protein>
<name>A0AAE0I6E9_9PEZI</name>
<organism evidence="3 4">
    <name type="scientific">Apodospora peruviana</name>
    <dbReference type="NCBI Taxonomy" id="516989"/>
    <lineage>
        <taxon>Eukaryota</taxon>
        <taxon>Fungi</taxon>
        <taxon>Dikarya</taxon>
        <taxon>Ascomycota</taxon>
        <taxon>Pezizomycotina</taxon>
        <taxon>Sordariomycetes</taxon>
        <taxon>Sordariomycetidae</taxon>
        <taxon>Sordariales</taxon>
        <taxon>Lasiosphaeriaceae</taxon>
        <taxon>Apodospora</taxon>
    </lineage>
</organism>
<dbReference type="AlphaFoldDB" id="A0AAE0I6E9"/>
<feature type="transmembrane region" description="Helical" evidence="2">
    <location>
        <begin position="186"/>
        <end position="206"/>
    </location>
</feature>
<dbReference type="GO" id="GO:0031505">
    <property type="term" value="P:fungal-type cell wall organization"/>
    <property type="evidence" value="ECO:0007669"/>
    <property type="project" value="TreeGrafter"/>
</dbReference>
<dbReference type="PANTHER" id="PTHR28019">
    <property type="entry name" value="CELL MEMBRANE PROTEIN YLR413W-RELATED"/>
    <property type="match status" value="1"/>
</dbReference>
<dbReference type="PANTHER" id="PTHR28019:SF7">
    <property type="entry name" value="SUR7 PROTEIN"/>
    <property type="match status" value="1"/>
</dbReference>
<reference evidence="3" key="1">
    <citation type="journal article" date="2023" name="Mol. Phylogenet. Evol.">
        <title>Genome-scale phylogeny and comparative genomics of the fungal order Sordariales.</title>
        <authorList>
            <person name="Hensen N."/>
            <person name="Bonometti L."/>
            <person name="Westerberg I."/>
            <person name="Brannstrom I.O."/>
            <person name="Guillou S."/>
            <person name="Cros-Aarteil S."/>
            <person name="Calhoun S."/>
            <person name="Haridas S."/>
            <person name="Kuo A."/>
            <person name="Mondo S."/>
            <person name="Pangilinan J."/>
            <person name="Riley R."/>
            <person name="LaButti K."/>
            <person name="Andreopoulos B."/>
            <person name="Lipzen A."/>
            <person name="Chen C."/>
            <person name="Yan M."/>
            <person name="Daum C."/>
            <person name="Ng V."/>
            <person name="Clum A."/>
            <person name="Steindorff A."/>
            <person name="Ohm R.A."/>
            <person name="Martin F."/>
            <person name="Silar P."/>
            <person name="Natvig D.O."/>
            <person name="Lalanne C."/>
            <person name="Gautier V."/>
            <person name="Ament-Velasquez S.L."/>
            <person name="Kruys A."/>
            <person name="Hutchinson M.I."/>
            <person name="Powell A.J."/>
            <person name="Barry K."/>
            <person name="Miller A.N."/>
            <person name="Grigoriev I.V."/>
            <person name="Debuchy R."/>
            <person name="Gladieux P."/>
            <person name="Hiltunen Thoren M."/>
            <person name="Johannesson H."/>
        </authorList>
    </citation>
    <scope>NUCLEOTIDE SEQUENCE</scope>
    <source>
        <strain evidence="3">CBS 118394</strain>
    </source>
</reference>
<evidence type="ECO:0000313" key="3">
    <source>
        <dbReference type="EMBL" id="KAK3319315.1"/>
    </source>
</evidence>
<gene>
    <name evidence="3" type="ORF">B0H66DRAFT_266292</name>
</gene>
<feature type="region of interest" description="Disordered" evidence="1">
    <location>
        <begin position="333"/>
        <end position="433"/>
    </location>
</feature>
<dbReference type="GO" id="GO:0005886">
    <property type="term" value="C:plasma membrane"/>
    <property type="evidence" value="ECO:0007669"/>
    <property type="project" value="InterPro"/>
</dbReference>
<keyword evidence="2" id="KW-0472">Membrane</keyword>
<dbReference type="InterPro" id="IPR052413">
    <property type="entry name" value="SUR7_domain"/>
</dbReference>
<proteinExistence type="predicted"/>
<dbReference type="EMBL" id="JAUEDM010000004">
    <property type="protein sequence ID" value="KAK3319315.1"/>
    <property type="molecule type" value="Genomic_DNA"/>
</dbReference>
<keyword evidence="2" id="KW-1133">Transmembrane helix</keyword>
<evidence type="ECO:0000256" key="1">
    <source>
        <dbReference type="SAM" id="MobiDB-lite"/>
    </source>
</evidence>
<dbReference type="Proteomes" id="UP001283341">
    <property type="component" value="Unassembled WGS sequence"/>
</dbReference>
<feature type="transmembrane region" description="Helical" evidence="2">
    <location>
        <begin position="212"/>
        <end position="238"/>
    </location>
</feature>
<evidence type="ECO:0000313" key="4">
    <source>
        <dbReference type="Proteomes" id="UP001283341"/>
    </source>
</evidence>
<keyword evidence="4" id="KW-1185">Reference proteome</keyword>
<feature type="transmembrane region" description="Helical" evidence="2">
    <location>
        <begin position="259"/>
        <end position="284"/>
    </location>
</feature>
<dbReference type="Pfam" id="PF06687">
    <property type="entry name" value="SUR7"/>
    <property type="match status" value="1"/>
</dbReference>
<dbReference type="GO" id="GO:0051285">
    <property type="term" value="C:cell cortex of cell tip"/>
    <property type="evidence" value="ECO:0007669"/>
    <property type="project" value="TreeGrafter"/>
</dbReference>
<accession>A0AAE0I6E9</accession>
<evidence type="ECO:0000256" key="2">
    <source>
        <dbReference type="SAM" id="Phobius"/>
    </source>
</evidence>
<sequence>MNDKIFKFAALGQATVALIFILIALTGGRSANYLESVNIISFNMTGLGQNLVPDPSAASNPIPKGKDCGGGLLGKVCDGAGDAFDKVQGAAGDAVDAVTGFAKDKLGIKDYYSIHLTDLCQGDFNKDRDPLIESCTTPFKTDEMNIIDLLTEQVKAAGIDLEKLGFVKELNDAFDKIPKFLAATGYFFVTVCVFLVLCGAATAAAAVLSMPIIGTVALGLAGLTWLIALIGVLILTVVQMEVKSKVNEKGNKIGIFASSGGVLLFLVWTGIILLSGNVATLFLASRSSAPTATAPPVQNEKDLDMEIGNHSTPGHSGEFDRGMVDRGIIDDNTHDARSFHSNPYDGQQDDGQYDHDSYQGSYGEEHRGQYDDDEEDIGQHAHHNNQSMHPHFFHPDPDSEGLSPINEDEVYEPRHLREQQAGGGQYDAQPHAR</sequence>
<keyword evidence="2" id="KW-0812">Transmembrane</keyword>